<dbReference type="SUPFAM" id="SSF53335">
    <property type="entry name" value="S-adenosyl-L-methionine-dependent methyltransferases"/>
    <property type="match status" value="1"/>
</dbReference>
<keyword evidence="1" id="KW-0862">Zinc</keyword>
<dbReference type="PANTHER" id="PTHR12993">
    <property type="entry name" value="N-ACETYLGLUCOSAMINYL-PHOSPHATIDYLINOSITOL DE-N-ACETYLASE-RELATED"/>
    <property type="match status" value="1"/>
</dbReference>
<dbReference type="HOGENOM" id="CLU_024122_0_0_11"/>
<dbReference type="Gene3D" id="3.40.50.10320">
    <property type="entry name" value="LmbE-like"/>
    <property type="match status" value="1"/>
</dbReference>
<dbReference type="InterPro" id="IPR003737">
    <property type="entry name" value="GlcNAc_PI_deacetylase-related"/>
</dbReference>
<accession>X5DQQ1</accession>
<protein>
    <recommendedName>
        <fullName evidence="2">Methyltransferase domain-containing protein</fullName>
    </recommendedName>
</protein>
<dbReference type="Pfam" id="PF02585">
    <property type="entry name" value="PIG-L"/>
    <property type="match status" value="1"/>
</dbReference>
<dbReference type="GO" id="GO:0016137">
    <property type="term" value="P:glycoside metabolic process"/>
    <property type="evidence" value="ECO:0007669"/>
    <property type="project" value="UniProtKB-ARBA"/>
</dbReference>
<evidence type="ECO:0000313" key="3">
    <source>
        <dbReference type="EMBL" id="AHW62992.1"/>
    </source>
</evidence>
<dbReference type="AlphaFoldDB" id="X5DQQ1"/>
<dbReference type="STRING" id="1404245.CGLY_02720"/>
<dbReference type="Gene3D" id="3.40.50.150">
    <property type="entry name" value="Vaccinia Virus protein VP39"/>
    <property type="match status" value="1"/>
</dbReference>
<evidence type="ECO:0000256" key="1">
    <source>
        <dbReference type="ARBA" id="ARBA00022833"/>
    </source>
</evidence>
<reference evidence="3 4" key="1">
    <citation type="journal article" date="2015" name="Int. J. Syst. Evol. Microbiol.">
        <title>Revisiting Corynebacterium glyciniphilum (ex Kubota et al., 1972) sp. nov., nom. rev., isolated from putrefied banana.</title>
        <authorList>
            <person name="Al-Dilaimi A."/>
            <person name="Bednarz H."/>
            <person name="Lomker A."/>
            <person name="Niehaus K."/>
            <person name="Kalinowski J."/>
            <person name="Ruckert C."/>
        </authorList>
    </citation>
    <scope>NUCLEOTIDE SEQUENCE [LARGE SCALE GENOMIC DNA]</scope>
    <source>
        <strain evidence="3">AJ 3170</strain>
    </source>
</reference>
<sequence>MMTMASFDHRDRGTDESAWQAANVVACGPPDPLELMEFSRLVVLAAHPDDETLMCGGLIAMAATQGMSVNVVVATDGEASHPGSPTHSPEDLAPLRRCECTSAVTRLAPQAHLRFLGLPDGKTAQNTDSMTAAVVEAVGDGSGCLLISTWRGDRHPDHHAAALAASTAAWRTDAVHLEAPLWFWHWASPSDLPMLSQDGGLFSLRLDEPARASKQAAITTHESQVRPLGPEPGNEALLNHGVLLHFSRVTETFIRTISGADSSLDDLHRQSRDPWSTRNSWYEARKRALTVAALPHRHTGTILEIGCSVGTLAAELADHCDRVIAADDSPAALAEARRTIQDPRVDFRQCRVPEQWPSDPGSTDGELHPDLVVLSETGYFLSPGRMRVLARRIRDSGAPVVLACHWRHPVVGWPLDATAVHTVLAETLDLPESLRITDRNVEIVMWSHPSYRGDGR</sequence>
<dbReference type="KEGG" id="cgy:CGLY_02720"/>
<dbReference type="eggNOG" id="COG2120">
    <property type="taxonomic scope" value="Bacteria"/>
</dbReference>
<dbReference type="SUPFAM" id="SSF102588">
    <property type="entry name" value="LmbE-like"/>
    <property type="match status" value="1"/>
</dbReference>
<dbReference type="InterPro" id="IPR029063">
    <property type="entry name" value="SAM-dependent_MTases_sf"/>
</dbReference>
<gene>
    <name evidence="3" type="ORF">CGLY_02720</name>
</gene>
<dbReference type="Proteomes" id="UP000023703">
    <property type="component" value="Chromosome"/>
</dbReference>
<evidence type="ECO:0000259" key="2">
    <source>
        <dbReference type="Pfam" id="PF13649"/>
    </source>
</evidence>
<dbReference type="eggNOG" id="COG4976">
    <property type="taxonomic scope" value="Bacteria"/>
</dbReference>
<organism evidence="3 4">
    <name type="scientific">Corynebacterium glyciniphilum AJ 3170</name>
    <dbReference type="NCBI Taxonomy" id="1404245"/>
    <lineage>
        <taxon>Bacteria</taxon>
        <taxon>Bacillati</taxon>
        <taxon>Actinomycetota</taxon>
        <taxon>Actinomycetes</taxon>
        <taxon>Mycobacteriales</taxon>
        <taxon>Corynebacteriaceae</taxon>
        <taxon>Corynebacterium</taxon>
    </lineage>
</organism>
<evidence type="ECO:0000313" key="4">
    <source>
        <dbReference type="Proteomes" id="UP000023703"/>
    </source>
</evidence>
<dbReference type="EMBL" id="CP006842">
    <property type="protein sequence ID" value="AHW62992.1"/>
    <property type="molecule type" value="Genomic_DNA"/>
</dbReference>
<name>X5DQQ1_9CORY</name>
<keyword evidence="4" id="KW-1185">Reference proteome</keyword>
<dbReference type="Pfam" id="PF13649">
    <property type="entry name" value="Methyltransf_25"/>
    <property type="match status" value="1"/>
</dbReference>
<dbReference type="GO" id="GO:0016811">
    <property type="term" value="F:hydrolase activity, acting on carbon-nitrogen (but not peptide) bonds, in linear amides"/>
    <property type="evidence" value="ECO:0007669"/>
    <property type="project" value="TreeGrafter"/>
</dbReference>
<dbReference type="InterPro" id="IPR024078">
    <property type="entry name" value="LmbE-like_dom_sf"/>
</dbReference>
<proteinExistence type="predicted"/>
<dbReference type="InterPro" id="IPR041698">
    <property type="entry name" value="Methyltransf_25"/>
</dbReference>
<dbReference type="PANTHER" id="PTHR12993:SF29">
    <property type="entry name" value="BLR3841 PROTEIN"/>
    <property type="match status" value="1"/>
</dbReference>
<dbReference type="CDD" id="cd02440">
    <property type="entry name" value="AdoMet_MTases"/>
    <property type="match status" value="1"/>
</dbReference>
<feature type="domain" description="Methyltransferase" evidence="2">
    <location>
        <begin position="302"/>
        <end position="364"/>
    </location>
</feature>